<gene>
    <name evidence="2" type="ORF">CTOB1V02_LOCUS5423</name>
</gene>
<feature type="region of interest" description="Disordered" evidence="1">
    <location>
        <begin position="1"/>
        <end position="163"/>
    </location>
</feature>
<dbReference type="OrthoDB" id="10021571at2759"/>
<proteinExistence type="predicted"/>
<feature type="compositionally biased region" description="Polar residues" evidence="1">
    <location>
        <begin position="1"/>
        <end position="100"/>
    </location>
</feature>
<organism evidence="2">
    <name type="scientific">Cyprideis torosa</name>
    <dbReference type="NCBI Taxonomy" id="163714"/>
    <lineage>
        <taxon>Eukaryota</taxon>
        <taxon>Metazoa</taxon>
        <taxon>Ecdysozoa</taxon>
        <taxon>Arthropoda</taxon>
        <taxon>Crustacea</taxon>
        <taxon>Oligostraca</taxon>
        <taxon>Ostracoda</taxon>
        <taxon>Podocopa</taxon>
        <taxon>Podocopida</taxon>
        <taxon>Cytherocopina</taxon>
        <taxon>Cytheroidea</taxon>
        <taxon>Cytherideidae</taxon>
        <taxon>Cyprideis</taxon>
    </lineage>
</organism>
<feature type="region of interest" description="Disordered" evidence="1">
    <location>
        <begin position="253"/>
        <end position="275"/>
    </location>
</feature>
<name>A0A7R8ZK44_9CRUS</name>
<protein>
    <submittedName>
        <fullName evidence="2">Uncharacterized protein</fullName>
    </submittedName>
</protein>
<reference evidence="2" key="1">
    <citation type="submission" date="2020-11" db="EMBL/GenBank/DDBJ databases">
        <authorList>
            <person name="Tran Van P."/>
        </authorList>
    </citation>
    <scope>NUCLEOTIDE SEQUENCE</scope>
</reference>
<dbReference type="AlphaFoldDB" id="A0A7R8ZK44"/>
<accession>A0A7R8ZK44</accession>
<dbReference type="EMBL" id="OB661171">
    <property type="protein sequence ID" value="CAD7227518.1"/>
    <property type="molecule type" value="Genomic_DNA"/>
</dbReference>
<evidence type="ECO:0000313" key="2">
    <source>
        <dbReference type="EMBL" id="CAD7227518.1"/>
    </source>
</evidence>
<evidence type="ECO:0000256" key="1">
    <source>
        <dbReference type="SAM" id="MobiDB-lite"/>
    </source>
</evidence>
<sequence length="553" mass="58922">MSTASFGESLANPSQGRASSGESLANPSQGTASFGESLANPSQGSASFGESLANPSQGRASSGESLANPSQGRASSGESLNPSQGSASFGESLANPSQGIASLIQEDSIAKTSAQHSKPIVPSDLVVPSGSPPRSLEGPSTSNVESPAGRKRPRSPSSPCAPIHVRLRLKRRRKMRPSFVTMMPSGGNDAKMVGEIFMEAGRAFMKLGEMISKTSEAGREKWTPREIGEVQQSVQKFAHDMEKYYKSGKRKAGSSMVTNIRRQGPGAGVSKKASPVGGRINQGLHTVPPHLRHPSLVEHNGTPPHHMMLEGSPHSYSPSADTSIPPGMIANSMGVPIPPPPSGMAAQVGHSMEEQTVEEHVEVDLPDPSAQGGASSSVGDKGGVEKELGLCGCLRSQDTLGSSRERIRFGGPSRERIMFGGPSRERIRFGGPSRERIMFGGPSRERIRFGGPSRERIMFGGPSRERIMFDGPSRERIMFGGPSRERIMFGGPSRERIMFGGPYREWRHLKCNSFGTMMGLTLNALNSMAYPDMGLPFEAVAEEVVTEEVVASN</sequence>